<proteinExistence type="inferred from homology"/>
<evidence type="ECO:0000313" key="3">
    <source>
        <dbReference type="EMBL" id="TKV57813.1"/>
    </source>
</evidence>
<sequence>MAPPLKRGANVALTQEIPHLRGVVLGVRFNAGAEAALAGNLVAATILCDQDHRVPSGDHFVFFNQLTSPDLSVSQLTQALGDDSEQIEVDLSAVPADIERIVVALYINEGPGARRTLGQLRECAIRVLDLANGQELIRSENLAPALRSETGICLGELYRHSSGWKFKVIGQGYDNGITGIAADYGVPL</sequence>
<feature type="domain" description="TerD" evidence="2">
    <location>
        <begin position="1"/>
        <end position="184"/>
    </location>
</feature>
<dbReference type="AlphaFoldDB" id="A0A4U6QCM4"/>
<evidence type="ECO:0000313" key="4">
    <source>
        <dbReference type="Proteomes" id="UP000306985"/>
    </source>
</evidence>
<gene>
    <name evidence="3" type="ORF">FDO65_16910</name>
</gene>
<keyword evidence="4" id="KW-1185">Reference proteome</keyword>
<dbReference type="CDD" id="cd06974">
    <property type="entry name" value="TerD_like"/>
    <property type="match status" value="1"/>
</dbReference>
<evidence type="ECO:0000259" key="2">
    <source>
        <dbReference type="Pfam" id="PF02342"/>
    </source>
</evidence>
<accession>A0A4U6QCM4</accession>
<comment type="similarity">
    <text evidence="1">Belongs to the CAPAB/TerDEXZ family.</text>
</comment>
<dbReference type="InterPro" id="IPR051324">
    <property type="entry name" value="Stress/Tellurium_Resist"/>
</dbReference>
<dbReference type="Pfam" id="PF02342">
    <property type="entry name" value="TerD"/>
    <property type="match status" value="1"/>
</dbReference>
<reference evidence="3 4" key="1">
    <citation type="submission" date="2019-05" db="EMBL/GenBank/DDBJ databases">
        <title>Nakamurella sp. N5BH11, whole genome shotgun sequence.</title>
        <authorList>
            <person name="Tuo L."/>
        </authorList>
    </citation>
    <scope>NUCLEOTIDE SEQUENCE [LARGE SCALE GENOMIC DNA]</scope>
    <source>
        <strain evidence="3 4">N5BH11</strain>
    </source>
</reference>
<protein>
    <submittedName>
        <fullName evidence="3">TerD family protein</fullName>
    </submittedName>
</protein>
<organism evidence="3 4">
    <name type="scientific">Nakamurella flava</name>
    <dbReference type="NCBI Taxonomy" id="2576308"/>
    <lineage>
        <taxon>Bacteria</taxon>
        <taxon>Bacillati</taxon>
        <taxon>Actinomycetota</taxon>
        <taxon>Actinomycetes</taxon>
        <taxon>Nakamurellales</taxon>
        <taxon>Nakamurellaceae</taxon>
        <taxon>Nakamurella</taxon>
    </lineage>
</organism>
<evidence type="ECO:0000256" key="1">
    <source>
        <dbReference type="ARBA" id="ARBA00008775"/>
    </source>
</evidence>
<dbReference type="PANTHER" id="PTHR32097:SF4">
    <property type="entry name" value="GENERAL STRESS PROTEIN 16U"/>
    <property type="match status" value="1"/>
</dbReference>
<dbReference type="RefSeq" id="WP_137450897.1">
    <property type="nucleotide sequence ID" value="NZ_SZZH01000004.1"/>
</dbReference>
<comment type="caution">
    <text evidence="3">The sequence shown here is derived from an EMBL/GenBank/DDBJ whole genome shotgun (WGS) entry which is preliminary data.</text>
</comment>
<dbReference type="EMBL" id="SZZH01000004">
    <property type="protein sequence ID" value="TKV57813.1"/>
    <property type="molecule type" value="Genomic_DNA"/>
</dbReference>
<dbReference type="InterPro" id="IPR003325">
    <property type="entry name" value="TerD"/>
</dbReference>
<dbReference type="Proteomes" id="UP000306985">
    <property type="component" value="Unassembled WGS sequence"/>
</dbReference>
<dbReference type="OrthoDB" id="56224at2"/>
<dbReference type="Gene3D" id="2.60.60.30">
    <property type="entry name" value="sav2460 like domains"/>
    <property type="match status" value="1"/>
</dbReference>
<name>A0A4U6QCM4_9ACTN</name>
<dbReference type="PANTHER" id="PTHR32097">
    <property type="entry name" value="CAMP-BINDING PROTEIN 1-RELATED"/>
    <property type="match status" value="1"/>
</dbReference>